<dbReference type="InterPro" id="IPR016181">
    <property type="entry name" value="Acyl_CoA_acyltransferase"/>
</dbReference>
<keyword evidence="2 4" id="KW-0012">Acyltransferase</keyword>
<dbReference type="PANTHER" id="PTHR43800:SF1">
    <property type="entry name" value="PEPTIDYL-LYSINE N-ACETYLTRANSFERASE YJAB"/>
    <property type="match status" value="1"/>
</dbReference>
<evidence type="ECO:0000313" key="4">
    <source>
        <dbReference type="EMBL" id="MDN3203072.1"/>
    </source>
</evidence>
<dbReference type="GO" id="GO:0016746">
    <property type="term" value="F:acyltransferase activity"/>
    <property type="evidence" value="ECO:0007669"/>
    <property type="project" value="UniProtKB-KW"/>
</dbReference>
<dbReference type="PANTHER" id="PTHR43800">
    <property type="entry name" value="PEPTIDYL-LYSINE N-ACETYLTRANSFERASE YJAB"/>
    <property type="match status" value="1"/>
</dbReference>
<evidence type="ECO:0000256" key="1">
    <source>
        <dbReference type="ARBA" id="ARBA00022679"/>
    </source>
</evidence>
<protein>
    <submittedName>
        <fullName evidence="4">GNAT family N-acetyltransferase</fullName>
        <ecNumber evidence="4">2.3.1.-</ecNumber>
    </submittedName>
</protein>
<dbReference type="InterPro" id="IPR000182">
    <property type="entry name" value="GNAT_dom"/>
</dbReference>
<dbReference type="GO" id="GO:0016757">
    <property type="term" value="F:glycosyltransferase activity"/>
    <property type="evidence" value="ECO:0007669"/>
    <property type="project" value="UniProtKB-KW"/>
</dbReference>
<organism evidence="4 5">
    <name type="scientific">Algoriphagus sediminis</name>
    <dbReference type="NCBI Taxonomy" id="3057113"/>
    <lineage>
        <taxon>Bacteria</taxon>
        <taxon>Pseudomonadati</taxon>
        <taxon>Bacteroidota</taxon>
        <taxon>Cytophagia</taxon>
        <taxon>Cytophagales</taxon>
        <taxon>Cyclobacteriaceae</taxon>
        <taxon>Algoriphagus</taxon>
    </lineage>
</organism>
<dbReference type="RefSeq" id="WP_289998623.1">
    <property type="nucleotide sequence ID" value="NZ_JAUEPH010000001.1"/>
</dbReference>
<sequence length="145" mass="16592">MSLEVEVIRSPEAFKAAMAIREQAFVIEQGVAPEDECDQYEESSTHFLVRENGNPIGTARWRFTKEGVKIERVAVKKQLRGRGIGSVLVKAVLDNIESNEEAKGKMKYLNSQINAITLYERYGFEKVGEMFEECNILHYRMELKS</sequence>
<keyword evidence="5" id="KW-1185">Reference proteome</keyword>
<dbReference type="Gene3D" id="3.40.630.30">
    <property type="match status" value="1"/>
</dbReference>
<dbReference type="Pfam" id="PF13673">
    <property type="entry name" value="Acetyltransf_10"/>
    <property type="match status" value="1"/>
</dbReference>
<dbReference type="SUPFAM" id="SSF55729">
    <property type="entry name" value="Acyl-CoA N-acyltransferases (Nat)"/>
    <property type="match status" value="1"/>
</dbReference>
<accession>A0ABT7Y990</accession>
<proteinExistence type="predicted"/>
<evidence type="ECO:0000259" key="3">
    <source>
        <dbReference type="PROSITE" id="PS51186"/>
    </source>
</evidence>
<dbReference type="EC" id="2.3.1.-" evidence="4"/>
<evidence type="ECO:0000256" key="2">
    <source>
        <dbReference type="ARBA" id="ARBA00023315"/>
    </source>
</evidence>
<dbReference type="CDD" id="cd04301">
    <property type="entry name" value="NAT_SF"/>
    <property type="match status" value="1"/>
</dbReference>
<keyword evidence="4" id="KW-0328">Glycosyltransferase</keyword>
<comment type="caution">
    <text evidence="4">The sequence shown here is derived from an EMBL/GenBank/DDBJ whole genome shotgun (WGS) entry which is preliminary data.</text>
</comment>
<name>A0ABT7Y990_9BACT</name>
<feature type="domain" description="N-acetyltransferase" evidence="3">
    <location>
        <begin position="3"/>
        <end position="145"/>
    </location>
</feature>
<dbReference type="Proteomes" id="UP001171916">
    <property type="component" value="Unassembled WGS sequence"/>
</dbReference>
<keyword evidence="1 4" id="KW-0808">Transferase</keyword>
<gene>
    <name evidence="4" type="ORF">QVH07_02880</name>
</gene>
<dbReference type="PROSITE" id="PS51186">
    <property type="entry name" value="GNAT"/>
    <property type="match status" value="1"/>
</dbReference>
<dbReference type="EMBL" id="JAUEPH010000001">
    <property type="protein sequence ID" value="MDN3203072.1"/>
    <property type="molecule type" value="Genomic_DNA"/>
</dbReference>
<evidence type="ECO:0000313" key="5">
    <source>
        <dbReference type="Proteomes" id="UP001171916"/>
    </source>
</evidence>
<reference evidence="4" key="1">
    <citation type="submission" date="2023-06" db="EMBL/GenBank/DDBJ databases">
        <title>Robiginitalea aurantiacus sp. nov. and Algoriphagus sediminis sp. nov., isolated from coastal sediment.</title>
        <authorList>
            <person name="Zhou Z.Y."/>
            <person name="An J."/>
            <person name="Jia Y.W."/>
            <person name="Du Z.J."/>
        </authorList>
    </citation>
    <scope>NUCLEOTIDE SEQUENCE</scope>
    <source>
        <strain evidence="4">C2-7</strain>
    </source>
</reference>